<feature type="compositionally biased region" description="Polar residues" evidence="1">
    <location>
        <begin position="472"/>
        <end position="487"/>
    </location>
</feature>
<name>A0AAF0IIT4_9EURO</name>
<feature type="region of interest" description="Disordered" evidence="1">
    <location>
        <begin position="226"/>
        <end position="270"/>
    </location>
</feature>
<feature type="region of interest" description="Disordered" evidence="1">
    <location>
        <begin position="1"/>
        <end position="96"/>
    </location>
</feature>
<feature type="compositionally biased region" description="Low complexity" evidence="1">
    <location>
        <begin position="394"/>
        <end position="413"/>
    </location>
</feature>
<evidence type="ECO:0000256" key="1">
    <source>
        <dbReference type="SAM" id="MobiDB-lite"/>
    </source>
</evidence>
<accession>A0AAF0IIT4</accession>
<feature type="compositionally biased region" description="Polar residues" evidence="1">
    <location>
        <begin position="324"/>
        <end position="334"/>
    </location>
</feature>
<feature type="compositionally biased region" description="Basic residues" evidence="1">
    <location>
        <begin position="229"/>
        <end position="238"/>
    </location>
</feature>
<feature type="region of interest" description="Disordered" evidence="1">
    <location>
        <begin position="472"/>
        <end position="493"/>
    </location>
</feature>
<dbReference type="Proteomes" id="UP001219355">
    <property type="component" value="Chromosome 2"/>
</dbReference>
<organism evidence="2 3">
    <name type="scientific">Emydomyces testavorans</name>
    <dbReference type="NCBI Taxonomy" id="2070801"/>
    <lineage>
        <taxon>Eukaryota</taxon>
        <taxon>Fungi</taxon>
        <taxon>Dikarya</taxon>
        <taxon>Ascomycota</taxon>
        <taxon>Pezizomycotina</taxon>
        <taxon>Eurotiomycetes</taxon>
        <taxon>Eurotiomycetidae</taxon>
        <taxon>Onygenales</taxon>
        <taxon>Nannizziopsiaceae</taxon>
        <taxon>Emydomyces</taxon>
    </lineage>
</organism>
<evidence type="ECO:0000313" key="2">
    <source>
        <dbReference type="EMBL" id="WEW58001.1"/>
    </source>
</evidence>
<sequence length="664" mass="73711">MAFRLPSQVHQRQPSFRNASPRPASPAIEATSSNYSSREEDSQEWVLFAPESSLSISTQTHTTSTERTPRTIGRSQLSDFGSLGTALHSGTGDVDVDQEHDDLLEEDATELDSLDDGLHAFREPTTYEPAADQFQLHQSDPAILPAHDGRGTFSASNPHVQEQLWRHEQFNPRRSGEAKGRRRSSVQRHLDSIDEMQDRDMERERWQRIEQWRMEHSRELLQEIEKQTGRRRHSRAGRASHTTKGVGRQPSVAVESTSEAKATVEKNSEEEEPFWRRITRKLIRDLIGIDDMILTIIFGEALVEEVQEEKRKEQAEALLLQQQGKSTTVTSKSSIRIDTERPKDLDEMLKNGASPSSEDSMWQQRLLDRIARELGIFVHQLWEHPGAFTTYLNTSSSGSSDPTGSSTSKTSSTHQSRPLSSRSASYGSFKHGAQVSSPTFKPTLQDVAGSNAAALWGIEEEDPLLANRAQFTTSDKPMSSARPQSSHSQHDREYWERELDVKMVFRYFYKGLVGKIPFSNDGTCTPTASSQKEQEEQDPSLRAAAIRHHHPLVARADAHTRSHRRPLKRWQTSSSGTGFHSGRINTPASSARLGGPTSTPFLFHHVRRPSSSCASQSTLISSTKGPLGSGSSRPYWDIGGSVGSGSAVVTVGVGAGGMGSWGDV</sequence>
<evidence type="ECO:0000313" key="3">
    <source>
        <dbReference type="Proteomes" id="UP001219355"/>
    </source>
</evidence>
<proteinExistence type="predicted"/>
<feature type="compositionally biased region" description="Polar residues" evidence="1">
    <location>
        <begin position="570"/>
        <end position="589"/>
    </location>
</feature>
<feature type="compositionally biased region" description="Polar residues" evidence="1">
    <location>
        <begin position="8"/>
        <end position="18"/>
    </location>
</feature>
<feature type="compositionally biased region" description="Basic and acidic residues" evidence="1">
    <location>
        <begin position="335"/>
        <end position="349"/>
    </location>
</feature>
<reference evidence="2" key="1">
    <citation type="submission" date="2023-03" db="EMBL/GenBank/DDBJ databases">
        <title>Emydomyces testavorans Genome Sequence.</title>
        <authorList>
            <person name="Hoyer L."/>
        </authorList>
    </citation>
    <scope>NUCLEOTIDE SEQUENCE</scope>
    <source>
        <strain evidence="2">16-2883</strain>
    </source>
</reference>
<feature type="region of interest" description="Disordered" evidence="1">
    <location>
        <begin position="556"/>
        <end position="593"/>
    </location>
</feature>
<feature type="compositionally biased region" description="Polar residues" evidence="1">
    <location>
        <begin position="414"/>
        <end position="426"/>
    </location>
</feature>
<gene>
    <name evidence="2" type="ORF">PRK78_003468</name>
</gene>
<feature type="region of interest" description="Disordered" evidence="1">
    <location>
        <begin position="393"/>
        <end position="441"/>
    </location>
</feature>
<feature type="region of interest" description="Disordered" evidence="1">
    <location>
        <begin position="323"/>
        <end position="361"/>
    </location>
</feature>
<feature type="compositionally biased region" description="Low complexity" evidence="1">
    <location>
        <begin position="52"/>
        <end position="66"/>
    </location>
</feature>
<feature type="compositionally biased region" description="Basic and acidic residues" evidence="1">
    <location>
        <begin position="168"/>
        <end position="179"/>
    </location>
</feature>
<feature type="region of interest" description="Disordered" evidence="1">
    <location>
        <begin position="168"/>
        <end position="195"/>
    </location>
</feature>
<keyword evidence="3" id="KW-1185">Reference proteome</keyword>
<protein>
    <submittedName>
        <fullName evidence="2">Uncharacterized protein</fullName>
    </submittedName>
</protein>
<dbReference type="AlphaFoldDB" id="A0AAF0IIT4"/>
<dbReference type="EMBL" id="CP120628">
    <property type="protein sequence ID" value="WEW58001.1"/>
    <property type="molecule type" value="Genomic_DNA"/>
</dbReference>